<dbReference type="Proteomes" id="UP001432075">
    <property type="component" value="Chromosome"/>
</dbReference>
<dbReference type="Gene3D" id="3.30.559.10">
    <property type="entry name" value="Chloramphenicol acetyltransferase-like domain"/>
    <property type="match status" value="2"/>
</dbReference>
<protein>
    <submittedName>
        <fullName evidence="6">Amino acid adenylation domain-containing protein</fullName>
    </submittedName>
</protein>
<dbReference type="Pfam" id="PF02801">
    <property type="entry name" value="Ketoacyl-synt_C"/>
    <property type="match status" value="1"/>
</dbReference>
<dbReference type="InterPro" id="IPR025110">
    <property type="entry name" value="AMP-bd_C"/>
</dbReference>
<dbReference type="InterPro" id="IPR020841">
    <property type="entry name" value="PKS_Beta-ketoAc_synthase_dom"/>
</dbReference>
<dbReference type="InterPro" id="IPR020845">
    <property type="entry name" value="AMP-binding_CS"/>
</dbReference>
<comment type="cofactor">
    <cofactor evidence="1">
        <name>pantetheine 4'-phosphate</name>
        <dbReference type="ChEBI" id="CHEBI:47942"/>
    </cofactor>
</comment>
<dbReference type="SUPFAM" id="SSF56801">
    <property type="entry name" value="Acetyl-CoA synthetase-like"/>
    <property type="match status" value="1"/>
</dbReference>
<dbReference type="InterPro" id="IPR010071">
    <property type="entry name" value="AA_adenyl_dom"/>
</dbReference>
<evidence type="ECO:0000256" key="3">
    <source>
        <dbReference type="SAM" id="MobiDB-lite"/>
    </source>
</evidence>
<feature type="region of interest" description="Disordered" evidence="3">
    <location>
        <begin position="1546"/>
        <end position="1573"/>
    </location>
</feature>
<keyword evidence="7" id="KW-1185">Reference proteome</keyword>
<dbReference type="RefSeq" id="WP_328777050.1">
    <property type="nucleotide sequence ID" value="NZ_CP108057.1"/>
</dbReference>
<dbReference type="Pfam" id="PF00881">
    <property type="entry name" value="Nitroreductase"/>
    <property type="match status" value="1"/>
</dbReference>
<proteinExistence type="predicted"/>
<dbReference type="Gene3D" id="1.10.1200.10">
    <property type="entry name" value="ACP-like"/>
    <property type="match status" value="1"/>
</dbReference>
<dbReference type="SUPFAM" id="SSF55469">
    <property type="entry name" value="FMN-dependent nitroreductase-like"/>
    <property type="match status" value="1"/>
</dbReference>
<dbReference type="InterPro" id="IPR000415">
    <property type="entry name" value="Nitroreductase-like"/>
</dbReference>
<dbReference type="Gene3D" id="3.30.300.30">
    <property type="match status" value="1"/>
</dbReference>
<dbReference type="Gene3D" id="3.40.109.10">
    <property type="entry name" value="NADH Oxidase"/>
    <property type="match status" value="1"/>
</dbReference>
<feature type="region of interest" description="Disordered" evidence="3">
    <location>
        <begin position="84"/>
        <end position="106"/>
    </location>
</feature>
<evidence type="ECO:0000256" key="2">
    <source>
        <dbReference type="ARBA" id="ARBA00022679"/>
    </source>
</evidence>
<dbReference type="Gene3D" id="2.30.38.10">
    <property type="entry name" value="Luciferase, Domain 3"/>
    <property type="match status" value="1"/>
</dbReference>
<dbReference type="Gene3D" id="3.40.47.10">
    <property type="match status" value="1"/>
</dbReference>
<dbReference type="SUPFAM" id="SSF53901">
    <property type="entry name" value="Thiolase-like"/>
    <property type="match status" value="1"/>
</dbReference>
<dbReference type="CDD" id="cd02142">
    <property type="entry name" value="McbC_SagB-like_oxidoreductase"/>
    <property type="match status" value="1"/>
</dbReference>
<dbReference type="InterPro" id="IPR023213">
    <property type="entry name" value="CAT-like_dom_sf"/>
</dbReference>
<feature type="region of interest" description="Disordered" evidence="3">
    <location>
        <begin position="681"/>
        <end position="745"/>
    </location>
</feature>
<dbReference type="InterPro" id="IPR029479">
    <property type="entry name" value="Nitroreductase"/>
</dbReference>
<dbReference type="SUPFAM" id="SSF47336">
    <property type="entry name" value="ACP-like"/>
    <property type="match status" value="2"/>
</dbReference>
<dbReference type="NCBIfam" id="TIGR01733">
    <property type="entry name" value="AA-adenyl-dom"/>
    <property type="match status" value="1"/>
</dbReference>
<dbReference type="InterPro" id="IPR009081">
    <property type="entry name" value="PP-bd_ACP"/>
</dbReference>
<dbReference type="Gene3D" id="3.30.559.30">
    <property type="entry name" value="Nonribosomal peptide synthetase, condensation domain"/>
    <property type="match status" value="2"/>
</dbReference>
<dbReference type="Gene3D" id="3.40.50.980">
    <property type="match status" value="2"/>
</dbReference>
<feature type="domain" description="Ketosynthase family 3 (KS3)" evidence="5">
    <location>
        <begin position="1827"/>
        <end position="2243"/>
    </location>
</feature>
<dbReference type="InterPro" id="IPR014031">
    <property type="entry name" value="Ketoacyl_synth_C"/>
</dbReference>
<dbReference type="InterPro" id="IPR036736">
    <property type="entry name" value="ACP-like_sf"/>
</dbReference>
<name>A0ABZ1RUQ9_9ACTN</name>
<dbReference type="PROSITE" id="PS00455">
    <property type="entry name" value="AMP_BINDING"/>
    <property type="match status" value="1"/>
</dbReference>
<dbReference type="PANTHER" id="PTHR45527">
    <property type="entry name" value="NONRIBOSOMAL PEPTIDE SYNTHETASE"/>
    <property type="match status" value="1"/>
</dbReference>
<dbReference type="Pfam" id="PF00668">
    <property type="entry name" value="Condensation"/>
    <property type="match status" value="1"/>
</dbReference>
<organism evidence="6 7">
    <name type="scientific">Streptomyces goshikiensis</name>
    <dbReference type="NCBI Taxonomy" id="1942"/>
    <lineage>
        <taxon>Bacteria</taxon>
        <taxon>Bacillati</taxon>
        <taxon>Actinomycetota</taxon>
        <taxon>Actinomycetes</taxon>
        <taxon>Kitasatosporales</taxon>
        <taxon>Streptomycetaceae</taxon>
        <taxon>Streptomyces</taxon>
    </lineage>
</organism>
<feature type="compositionally biased region" description="Low complexity" evidence="3">
    <location>
        <begin position="1546"/>
        <end position="1559"/>
    </location>
</feature>
<feature type="region of interest" description="Disordered" evidence="3">
    <location>
        <begin position="301"/>
        <end position="323"/>
    </location>
</feature>
<feature type="compositionally biased region" description="Low complexity" evidence="3">
    <location>
        <begin position="96"/>
        <end position="106"/>
    </location>
</feature>
<dbReference type="CDD" id="cd00833">
    <property type="entry name" value="PKS"/>
    <property type="match status" value="1"/>
</dbReference>
<dbReference type="CDD" id="cd05930">
    <property type="entry name" value="A_NRPS"/>
    <property type="match status" value="1"/>
</dbReference>
<gene>
    <name evidence="6" type="ORF">OHU17_32150</name>
</gene>
<feature type="compositionally biased region" description="Basic and acidic residues" evidence="3">
    <location>
        <begin position="1562"/>
        <end position="1573"/>
    </location>
</feature>
<reference evidence="6" key="1">
    <citation type="submission" date="2022-10" db="EMBL/GenBank/DDBJ databases">
        <title>The complete genomes of actinobacterial strains from the NBC collection.</title>
        <authorList>
            <person name="Joergensen T.S."/>
            <person name="Alvarez Arevalo M."/>
            <person name="Sterndorff E.B."/>
            <person name="Faurdal D."/>
            <person name="Vuksanovic O."/>
            <person name="Mourched A.-S."/>
            <person name="Charusanti P."/>
            <person name="Shaw S."/>
            <person name="Blin K."/>
            <person name="Weber T."/>
        </authorList>
    </citation>
    <scope>NUCLEOTIDE SEQUENCE</scope>
    <source>
        <strain evidence="6">NBC_00283</strain>
    </source>
</reference>
<dbReference type="Pfam" id="PF00501">
    <property type="entry name" value="AMP-binding"/>
    <property type="match status" value="1"/>
</dbReference>
<dbReference type="PROSITE" id="PS50075">
    <property type="entry name" value="CARRIER"/>
    <property type="match status" value="1"/>
</dbReference>
<evidence type="ECO:0000259" key="4">
    <source>
        <dbReference type="PROSITE" id="PS50075"/>
    </source>
</evidence>
<evidence type="ECO:0000256" key="1">
    <source>
        <dbReference type="ARBA" id="ARBA00001957"/>
    </source>
</evidence>
<evidence type="ECO:0000259" key="5">
    <source>
        <dbReference type="PROSITE" id="PS52004"/>
    </source>
</evidence>
<dbReference type="SUPFAM" id="SSF52777">
    <property type="entry name" value="CoA-dependent acyltransferases"/>
    <property type="match status" value="4"/>
</dbReference>
<dbReference type="PROSITE" id="PS52004">
    <property type="entry name" value="KS3_2"/>
    <property type="match status" value="1"/>
</dbReference>
<evidence type="ECO:0000313" key="6">
    <source>
        <dbReference type="EMBL" id="WUO50121.1"/>
    </source>
</evidence>
<keyword evidence="2" id="KW-0808">Transferase</keyword>
<dbReference type="SMART" id="SM00825">
    <property type="entry name" value="PKS_KS"/>
    <property type="match status" value="1"/>
</dbReference>
<dbReference type="InterPro" id="IPR014030">
    <property type="entry name" value="Ketoacyl_synth_N"/>
</dbReference>
<evidence type="ECO:0000313" key="7">
    <source>
        <dbReference type="Proteomes" id="UP001432075"/>
    </source>
</evidence>
<dbReference type="InterPro" id="IPR000873">
    <property type="entry name" value="AMP-dep_synth/lig_dom"/>
</dbReference>
<feature type="domain" description="Carrier" evidence="4">
    <location>
        <begin position="1468"/>
        <end position="1543"/>
    </location>
</feature>
<accession>A0ABZ1RUQ9</accession>
<dbReference type="PANTHER" id="PTHR45527:SF1">
    <property type="entry name" value="FATTY ACID SYNTHASE"/>
    <property type="match status" value="1"/>
</dbReference>
<dbReference type="Pfam" id="PF00109">
    <property type="entry name" value="ketoacyl-synt"/>
    <property type="match status" value="1"/>
</dbReference>
<dbReference type="InterPro" id="IPR045851">
    <property type="entry name" value="AMP-bd_C_sf"/>
</dbReference>
<dbReference type="Pfam" id="PF00550">
    <property type="entry name" value="PP-binding"/>
    <property type="match status" value="1"/>
</dbReference>
<feature type="compositionally biased region" description="Low complexity" evidence="3">
    <location>
        <begin position="701"/>
        <end position="715"/>
    </location>
</feature>
<sequence>MTRRTEGAARPPLDEVVAALSEAFDGRLPAPDEPVLPAGADSMTVVRLALALEDRIGAPVPLARLREGLTTAALAELASEVRETATAGRRLTAPSGDAGDAGAGADDAPFSPTPLQQAYLVGKEDGLVADAVGCHHYREFAVAGLDVARLRRAWLAVRRRHPMLDCELTAGGALRPRPARDLPIPAHPAGHDPAEVRARLSRRRYTAGDGPLYEVEVTALSGGGSLVHLAVDGLVCDGRSLQVLLRDWWRAYDGSPAVLAAEPAPAPFAGFAGAVAREATGERYAADLRYWEQRLAALPPGPGIVRTPARGPGDVGGGPDRRPLTGSLDPVAWAAVRAEAARRGVTATALLLAEFAAALAGAGAGLPFTLVLTTSDRARMRGAEDTVGTFTSTLVFPVPDPDPSAVHRLLAEDLEHATVPGVAALRQRRGDVPDLPVVFTAMLGEEQPVGGFATAVRYAVGRTSGVALDHQVWEADGALHYRWDVVEDAFAAPGAQALLDAYTGRLRALARVPRPAAAAPAAAGGAADVPLNDLQQAYLVARELGPDGPEGAGGCRVLLGHEVADLDLARLEKALERLVDRHPVLAARVDAEHGVRVPAAPVPPAVRELELTALTRTELLREPYAPGAGHLAVRVGRGEDGADVVFLSVDLALIDARSIHLVGRELMRLYAEGGDTYDDGGIAGDGEGDVDGVRVGGTGPDTGASPAGPAPLDAGAAREHWQRRVAGLPPGPRLAEAPDDGDRTRLRGTVPGWRAVVTGAAAHGCSPDALLLAAYARALSPGLGDVFAVPVVRWTDGSDAARPAELTALSWVTASAEGAPLLDLARRYDAVLAADRTADAASGLAELRRSRRAGSGMPVVYTSVFDLDAHPLPDGVSAAGWLSSTPGVALDCVAVQDGDVLEFAWDALPQRLPEGLLDEAFARFAADLAALAELTGAPVEDPAVPAARWNDTARPFPAELPVQVLIEDQVRVRPADVAVRWAGGALTYEELDLRANRLAWTLREAGVGRGDMVGVSVRRGPDMVVAVLGILKAGGAYLPVLPSLPRDRAQVLLTDAAAAFLLHDSACPWAASVTGVRAVDLDAVLVRPHRREERAPEPVNGVDDLAYVIFTSGSTGRPKGVSMAHRPLLNLFEWARRTFALGPGDLGLSVTSLGFDLSVFDILGLLSLGAALYVADEEQQRDPRLLSRVLREEPVTFWNSAPTTLANLAPEFPAGSALPGGESLRLVFLSGDYTPLWLPDRLREAFPGATLVSLGGATEAAVWSNYFVVDRVDPGWRSVPYGRPLDNCRYYVLDAERRPVPVGEEGDLYIAGACLADGYYRQPELTAERFVTGEFPGLPETRMYSTGDRARYAPDGLLHFLGRRDGQVKVRGFRVELQEIEHRLRTYPGVGDVVVLLRSGGSGEDRLVAYVLPDGAPPAAEALRAHAAAALPDYMVPSAVGFVARWPATANGKLDRDALPWPVTAAPAPAVGDVEPIAALFGELLDLPPVDPHTDLWELGATSFTMVRASRILLERYGREVAVSVLLADPTVAAIAAHLAGPGASEAAAEPVPESVQVPEPEPVRAPEREVEPVVERTAPARVDFFAADERARFKEGDFGQRPAAEHSARLPLAGERPTEGQRRWRASRRPVAGRRLGAARLGELLRVLARTGEDRTAGALYASAGDTYAVQVYVLVRGEAVDGLAEGAYYYRPREHALEPVGAGAVVPVNAHVFYNRPFAAHAAAEIYLVGEERGIEPLYGAQASRYLALESGHMAQLLMQQQVPAGVALCPVGDLRQGDLAEAFALGPSHTFQLGFLCAPLDASDDNGPVEPLWSAPAAASARRPEEVAVVGMAGRFPGAAGPDALWRMLAEGRSALAPLPAARAAALGWTGRPVVGGFLDALGPVDLRPLRISPAEAAALDPQLRLLLPTVWQCLEQAGHTPRSLTEDGGRVGVFVASMWDDHLAAAGDAWERGEPVEMVDGRASVPHRLSHAFGWQGPSLAVDTSCSSSLTALHLAVESLRAGECDSAVVAGVNLVAHRRHLGLLDGLGLLSAAPDGLPRGAYDEVAPGWCPGEAVGAVLLRRAGAAARDGDRVHGVLETSWSAHAGGGGRFGAPGPAPLVSSLNRMLSAAGLDPAGVSYVESAAAGAGLADAAEIAAFTEVLAGGGRPVPMGTLKPNIGHAEAAAGMAQLMKVLLQLRHGRIAPTLLSDRPNPLVDWANRTVVIPREALDWAPSGEPRRAIVNAVGSGGSYGHLVVRDAGGTR</sequence>
<dbReference type="InterPro" id="IPR001242">
    <property type="entry name" value="Condensation_dom"/>
</dbReference>
<dbReference type="Pfam" id="PF13193">
    <property type="entry name" value="AMP-binding_C"/>
    <property type="match status" value="1"/>
</dbReference>
<dbReference type="EMBL" id="CP108057">
    <property type="protein sequence ID" value="WUO50121.1"/>
    <property type="molecule type" value="Genomic_DNA"/>
</dbReference>
<dbReference type="InterPro" id="IPR016039">
    <property type="entry name" value="Thiolase-like"/>
</dbReference>